<reference evidence="1 2" key="1">
    <citation type="submission" date="2016-10" db="EMBL/GenBank/DDBJ databases">
        <title>Genome sequence of the basidiomycete white-rot fungus Trametes pubescens.</title>
        <authorList>
            <person name="Makela M.R."/>
            <person name="Granchi Z."/>
            <person name="Peng M."/>
            <person name="De Vries R.P."/>
            <person name="Grigoriev I."/>
            <person name="Riley R."/>
            <person name="Hilden K."/>
        </authorList>
    </citation>
    <scope>NUCLEOTIDE SEQUENCE [LARGE SCALE GENOMIC DNA]</scope>
    <source>
        <strain evidence="1 2">FBCC735</strain>
    </source>
</reference>
<proteinExistence type="predicted"/>
<sequence>MDAWAEMNTIETVLDRHLCMTATGFSTKTQEVLFNNQLHVADYFTQCLRNPRAMITNHARRNFLVAWFLAQIVQYIHHCRALALWEADHTMCAALDVARTFVPCVEYYLRLWPAVGQLSEYKRIYAPLVAVCVEAGVEAPAHIIPLANLARGAVL</sequence>
<evidence type="ECO:0000313" key="1">
    <source>
        <dbReference type="EMBL" id="OJT03165.1"/>
    </source>
</evidence>
<dbReference type="STRING" id="154538.A0A1M2V6G1"/>
<dbReference type="Proteomes" id="UP000184267">
    <property type="component" value="Unassembled WGS sequence"/>
</dbReference>
<accession>A0A1M2V6G1</accession>
<gene>
    <name evidence="1" type="ORF">TRAPUB_6272</name>
</gene>
<comment type="caution">
    <text evidence="1">The sequence shown here is derived from an EMBL/GenBank/DDBJ whole genome shotgun (WGS) entry which is preliminary data.</text>
</comment>
<dbReference type="AlphaFoldDB" id="A0A1M2V6G1"/>
<name>A0A1M2V6G1_TRAPU</name>
<keyword evidence="2" id="KW-1185">Reference proteome</keyword>
<dbReference type="EMBL" id="MNAD01001628">
    <property type="protein sequence ID" value="OJT03165.1"/>
    <property type="molecule type" value="Genomic_DNA"/>
</dbReference>
<evidence type="ECO:0000313" key="2">
    <source>
        <dbReference type="Proteomes" id="UP000184267"/>
    </source>
</evidence>
<protein>
    <submittedName>
        <fullName evidence="1">Uncharacterized protein</fullName>
    </submittedName>
</protein>
<organism evidence="1 2">
    <name type="scientific">Trametes pubescens</name>
    <name type="common">White-rot fungus</name>
    <dbReference type="NCBI Taxonomy" id="154538"/>
    <lineage>
        <taxon>Eukaryota</taxon>
        <taxon>Fungi</taxon>
        <taxon>Dikarya</taxon>
        <taxon>Basidiomycota</taxon>
        <taxon>Agaricomycotina</taxon>
        <taxon>Agaricomycetes</taxon>
        <taxon>Polyporales</taxon>
        <taxon>Polyporaceae</taxon>
        <taxon>Trametes</taxon>
    </lineage>
</organism>